<dbReference type="Gene3D" id="3.30.565.10">
    <property type="entry name" value="Histidine kinase-like ATPase, C-terminal domain"/>
    <property type="match status" value="1"/>
</dbReference>
<dbReference type="InterPro" id="IPR004358">
    <property type="entry name" value="Sig_transdc_His_kin-like_C"/>
</dbReference>
<dbReference type="Pfam" id="PF00072">
    <property type="entry name" value="Response_reg"/>
    <property type="match status" value="1"/>
</dbReference>
<dbReference type="Pfam" id="PF02518">
    <property type="entry name" value="HATPase_c"/>
    <property type="match status" value="1"/>
</dbReference>
<dbReference type="CDD" id="cd16922">
    <property type="entry name" value="HATPase_EvgS-ArcB-TorS-like"/>
    <property type="match status" value="1"/>
</dbReference>
<dbReference type="PROSITE" id="PS50109">
    <property type="entry name" value="HIS_KIN"/>
    <property type="match status" value="1"/>
</dbReference>
<name>A0A2R8BVH5_9RHOB</name>
<evidence type="ECO:0000256" key="1">
    <source>
        <dbReference type="ARBA" id="ARBA00000085"/>
    </source>
</evidence>
<accession>A0A2R8BVH5</accession>
<feature type="modified residue" description="4-aspartylphosphate" evidence="7">
    <location>
        <position position="520"/>
    </location>
</feature>
<feature type="transmembrane region" description="Helical" evidence="8">
    <location>
        <begin position="139"/>
        <end position="159"/>
    </location>
</feature>
<feature type="transmembrane region" description="Helical" evidence="8">
    <location>
        <begin position="36"/>
        <end position="67"/>
    </location>
</feature>
<evidence type="ECO:0000256" key="6">
    <source>
        <dbReference type="ARBA" id="ARBA00023012"/>
    </source>
</evidence>
<dbReference type="OrthoDB" id="9801651at2"/>
<keyword evidence="6" id="KW-0902">Two-component regulatory system</keyword>
<feature type="transmembrane region" description="Helical" evidence="8">
    <location>
        <begin position="179"/>
        <end position="198"/>
    </location>
</feature>
<dbReference type="SMART" id="SM00388">
    <property type="entry name" value="HisKA"/>
    <property type="match status" value="1"/>
</dbReference>
<dbReference type="SMART" id="SM00387">
    <property type="entry name" value="HATPase_c"/>
    <property type="match status" value="1"/>
</dbReference>
<sequence length="591" mass="63858">MHVSGMFASIRSDVARTQDALLRQARHLNHDFGPRAVTLSLCTVLAATIVSLQWLVASLGVFLLTELSQYALYTRISRGRAMWERQAYVINAFFAGIIFTGFPMVIWYSGTGAGYVMGLGVMVTAIMHCMLIRTHHVGVCLATLAPLVTGLGVMVIALITDLDLAPSTAVAPIQTQQNLLVSGLFCFLCLGYLTCTGIDQNHIHRGMAQALAEAEAASRTKDRFLASMSHEIRTPLNGILGIAQVNRDAARNAQDTELAETLLSSGLILKSMVDDILDHAKIEAGKMTFDPAPMDMRQLCAVLVRLFHAEAKEKGIDLVIDIPEDFPATIVADRLRLHQILANLVSNAVKFTPSGEVRIAVSFDPAEDGSANVKVVVSDTGKGLSDAEIDVLFDAFTQIGDQTELAVKGTGLGLPISRGLATLMGGTLSVTSRQGDGAQFTLTFPAKSMAAMALRPERQNTVSSMALDGMSILVAEDNRTNRFIVRSFLKDTGALLTEAENGAIAVELAQQTRFDVILLDMRMPVMDGETAFRRLRDEGISAPIIALTANAMPEHRARYIEMGMNDYLSKPLSKKALLDVLIRSLPAEVAA</sequence>
<dbReference type="InterPro" id="IPR001789">
    <property type="entry name" value="Sig_transdc_resp-reg_receiver"/>
</dbReference>
<keyword evidence="5 11" id="KW-0418">Kinase</keyword>
<dbReference type="InterPro" id="IPR011006">
    <property type="entry name" value="CheY-like_superfamily"/>
</dbReference>
<evidence type="ECO:0000256" key="4">
    <source>
        <dbReference type="ARBA" id="ARBA00022679"/>
    </source>
</evidence>
<dbReference type="SUPFAM" id="SSF55874">
    <property type="entry name" value="ATPase domain of HSP90 chaperone/DNA topoisomerase II/histidine kinase"/>
    <property type="match status" value="1"/>
</dbReference>
<evidence type="ECO:0000256" key="5">
    <source>
        <dbReference type="ARBA" id="ARBA00022777"/>
    </source>
</evidence>
<keyword evidence="4 11" id="KW-0808">Transferase</keyword>
<gene>
    <name evidence="11" type="primary">luxQ_2</name>
    <name evidence="11" type="ORF">PAA8504_01997</name>
</gene>
<dbReference type="SMART" id="SM00448">
    <property type="entry name" value="REC"/>
    <property type="match status" value="1"/>
</dbReference>
<evidence type="ECO:0000256" key="7">
    <source>
        <dbReference type="PROSITE-ProRule" id="PRU00169"/>
    </source>
</evidence>
<evidence type="ECO:0000256" key="3">
    <source>
        <dbReference type="ARBA" id="ARBA00022553"/>
    </source>
</evidence>
<evidence type="ECO:0000256" key="2">
    <source>
        <dbReference type="ARBA" id="ARBA00012438"/>
    </source>
</evidence>
<dbReference type="AlphaFoldDB" id="A0A2R8BVH5"/>
<dbReference type="CDD" id="cd00082">
    <property type="entry name" value="HisKA"/>
    <property type="match status" value="1"/>
</dbReference>
<protein>
    <recommendedName>
        <fullName evidence="2">histidine kinase</fullName>
        <ecNumber evidence="2">2.7.13.3</ecNumber>
    </recommendedName>
</protein>
<comment type="catalytic activity">
    <reaction evidence="1">
        <text>ATP + protein L-histidine = ADP + protein N-phospho-L-histidine.</text>
        <dbReference type="EC" id="2.7.13.3"/>
    </reaction>
</comment>
<dbReference type="FunFam" id="3.30.565.10:FF:000010">
    <property type="entry name" value="Sensor histidine kinase RcsC"/>
    <property type="match status" value="1"/>
</dbReference>
<dbReference type="CDD" id="cd17546">
    <property type="entry name" value="REC_hyHK_CKI1_RcsC-like"/>
    <property type="match status" value="1"/>
</dbReference>
<keyword evidence="8" id="KW-1133">Transmembrane helix</keyword>
<dbReference type="Gene3D" id="3.40.50.2300">
    <property type="match status" value="1"/>
</dbReference>
<dbReference type="GO" id="GO:0000155">
    <property type="term" value="F:phosphorelay sensor kinase activity"/>
    <property type="evidence" value="ECO:0007669"/>
    <property type="project" value="InterPro"/>
</dbReference>
<reference evidence="11 12" key="1">
    <citation type="submission" date="2018-03" db="EMBL/GenBank/DDBJ databases">
        <authorList>
            <person name="Keele B.F."/>
        </authorList>
    </citation>
    <scope>NUCLEOTIDE SEQUENCE [LARGE SCALE GENOMIC DNA]</scope>
    <source>
        <strain evidence="11 12">CECT 8504</strain>
    </source>
</reference>
<feature type="domain" description="Response regulatory" evidence="10">
    <location>
        <begin position="471"/>
        <end position="585"/>
    </location>
</feature>
<evidence type="ECO:0000259" key="10">
    <source>
        <dbReference type="PROSITE" id="PS50110"/>
    </source>
</evidence>
<keyword evidence="12" id="KW-1185">Reference proteome</keyword>
<feature type="transmembrane region" description="Helical" evidence="8">
    <location>
        <begin position="88"/>
        <end position="108"/>
    </location>
</feature>
<proteinExistence type="predicted"/>
<dbReference type="Proteomes" id="UP000244912">
    <property type="component" value="Unassembled WGS sequence"/>
</dbReference>
<dbReference type="InterPro" id="IPR036097">
    <property type="entry name" value="HisK_dim/P_sf"/>
</dbReference>
<keyword evidence="8" id="KW-0472">Membrane</keyword>
<dbReference type="InterPro" id="IPR036890">
    <property type="entry name" value="HATPase_C_sf"/>
</dbReference>
<dbReference type="EC" id="2.7.13.3" evidence="2"/>
<dbReference type="SUPFAM" id="SSF47384">
    <property type="entry name" value="Homodimeric domain of signal transducing histidine kinase"/>
    <property type="match status" value="1"/>
</dbReference>
<dbReference type="InterPro" id="IPR005467">
    <property type="entry name" value="His_kinase_dom"/>
</dbReference>
<feature type="domain" description="Histidine kinase" evidence="9">
    <location>
        <begin position="227"/>
        <end position="448"/>
    </location>
</feature>
<dbReference type="SUPFAM" id="SSF52172">
    <property type="entry name" value="CheY-like"/>
    <property type="match status" value="1"/>
</dbReference>
<dbReference type="PROSITE" id="PS50110">
    <property type="entry name" value="RESPONSE_REGULATORY"/>
    <property type="match status" value="1"/>
</dbReference>
<dbReference type="InterPro" id="IPR003661">
    <property type="entry name" value="HisK_dim/P_dom"/>
</dbReference>
<evidence type="ECO:0000256" key="8">
    <source>
        <dbReference type="SAM" id="Phobius"/>
    </source>
</evidence>
<dbReference type="Pfam" id="PF00512">
    <property type="entry name" value="HisKA"/>
    <property type="match status" value="1"/>
</dbReference>
<keyword evidence="8" id="KW-0812">Transmembrane</keyword>
<dbReference type="Gene3D" id="1.10.287.130">
    <property type="match status" value="1"/>
</dbReference>
<dbReference type="PANTHER" id="PTHR43047">
    <property type="entry name" value="TWO-COMPONENT HISTIDINE PROTEIN KINASE"/>
    <property type="match status" value="1"/>
</dbReference>
<keyword evidence="3 7" id="KW-0597">Phosphoprotein</keyword>
<evidence type="ECO:0000313" key="11">
    <source>
        <dbReference type="EMBL" id="SPJ24169.1"/>
    </source>
</evidence>
<evidence type="ECO:0000259" key="9">
    <source>
        <dbReference type="PROSITE" id="PS50109"/>
    </source>
</evidence>
<feature type="transmembrane region" description="Helical" evidence="8">
    <location>
        <begin position="114"/>
        <end position="132"/>
    </location>
</feature>
<dbReference type="InterPro" id="IPR003594">
    <property type="entry name" value="HATPase_dom"/>
</dbReference>
<organism evidence="11 12">
    <name type="scientific">Palleronia abyssalis</name>
    <dbReference type="NCBI Taxonomy" id="1501240"/>
    <lineage>
        <taxon>Bacteria</taxon>
        <taxon>Pseudomonadati</taxon>
        <taxon>Pseudomonadota</taxon>
        <taxon>Alphaproteobacteria</taxon>
        <taxon>Rhodobacterales</taxon>
        <taxon>Roseobacteraceae</taxon>
        <taxon>Palleronia</taxon>
    </lineage>
</organism>
<dbReference type="PRINTS" id="PR00344">
    <property type="entry name" value="BCTRLSENSOR"/>
</dbReference>
<dbReference type="EMBL" id="ONZF01000003">
    <property type="protein sequence ID" value="SPJ24169.1"/>
    <property type="molecule type" value="Genomic_DNA"/>
</dbReference>
<evidence type="ECO:0000313" key="12">
    <source>
        <dbReference type="Proteomes" id="UP000244912"/>
    </source>
</evidence>